<name>A0A0F9I650_9ZZZZ</name>
<comment type="caution">
    <text evidence="3">The sequence shown here is derived from an EMBL/GenBank/DDBJ whole genome shotgun (WGS) entry which is preliminary data.</text>
</comment>
<dbReference type="GO" id="GO:0046872">
    <property type="term" value="F:metal ion binding"/>
    <property type="evidence" value="ECO:0007669"/>
    <property type="project" value="UniProtKB-KW"/>
</dbReference>
<dbReference type="AlphaFoldDB" id="A0A0F9I650"/>
<dbReference type="PROSITE" id="PS01047">
    <property type="entry name" value="HMA_1"/>
    <property type="match status" value="1"/>
</dbReference>
<proteinExistence type="predicted"/>
<gene>
    <name evidence="3" type="ORF">LCGC14_1618730</name>
</gene>
<sequence length="71" mass="7902">MKHKYQISGISCGGCIARVKKTLEAHPDIEKAKIFLSPKGKAIISMEKKLSVEDLQEQLNQLEGYTITEIA</sequence>
<dbReference type="PROSITE" id="PS50846">
    <property type="entry name" value="HMA_2"/>
    <property type="match status" value="1"/>
</dbReference>
<dbReference type="SUPFAM" id="SSF55008">
    <property type="entry name" value="HMA, heavy metal-associated domain"/>
    <property type="match status" value="1"/>
</dbReference>
<protein>
    <recommendedName>
        <fullName evidence="2">HMA domain-containing protein</fullName>
    </recommendedName>
</protein>
<keyword evidence="1" id="KW-0479">Metal-binding</keyword>
<dbReference type="InterPro" id="IPR006121">
    <property type="entry name" value="HMA_dom"/>
</dbReference>
<reference evidence="3" key="1">
    <citation type="journal article" date="2015" name="Nature">
        <title>Complex archaea that bridge the gap between prokaryotes and eukaryotes.</title>
        <authorList>
            <person name="Spang A."/>
            <person name="Saw J.H."/>
            <person name="Jorgensen S.L."/>
            <person name="Zaremba-Niedzwiedzka K."/>
            <person name="Martijn J."/>
            <person name="Lind A.E."/>
            <person name="van Eijk R."/>
            <person name="Schleper C."/>
            <person name="Guy L."/>
            <person name="Ettema T.J."/>
        </authorList>
    </citation>
    <scope>NUCLEOTIDE SEQUENCE</scope>
</reference>
<dbReference type="Pfam" id="PF00403">
    <property type="entry name" value="HMA"/>
    <property type="match status" value="1"/>
</dbReference>
<evidence type="ECO:0000259" key="2">
    <source>
        <dbReference type="PROSITE" id="PS50846"/>
    </source>
</evidence>
<organism evidence="3">
    <name type="scientific">marine sediment metagenome</name>
    <dbReference type="NCBI Taxonomy" id="412755"/>
    <lineage>
        <taxon>unclassified sequences</taxon>
        <taxon>metagenomes</taxon>
        <taxon>ecological metagenomes</taxon>
    </lineage>
</organism>
<accession>A0A0F9I650</accession>
<dbReference type="Gene3D" id="3.30.70.100">
    <property type="match status" value="1"/>
</dbReference>
<evidence type="ECO:0000256" key="1">
    <source>
        <dbReference type="ARBA" id="ARBA00022723"/>
    </source>
</evidence>
<dbReference type="CDD" id="cd00371">
    <property type="entry name" value="HMA"/>
    <property type="match status" value="1"/>
</dbReference>
<evidence type="ECO:0000313" key="3">
    <source>
        <dbReference type="EMBL" id="KKM23086.1"/>
    </source>
</evidence>
<dbReference type="InterPro" id="IPR017969">
    <property type="entry name" value="Heavy-metal-associated_CS"/>
</dbReference>
<feature type="domain" description="HMA" evidence="2">
    <location>
        <begin position="1"/>
        <end position="67"/>
    </location>
</feature>
<dbReference type="InterPro" id="IPR036163">
    <property type="entry name" value="HMA_dom_sf"/>
</dbReference>
<dbReference type="EMBL" id="LAZR01013200">
    <property type="protein sequence ID" value="KKM23086.1"/>
    <property type="molecule type" value="Genomic_DNA"/>
</dbReference>